<evidence type="ECO:0000259" key="7">
    <source>
        <dbReference type="PROSITE" id="PS51383"/>
    </source>
</evidence>
<feature type="binding site" evidence="6">
    <location>
        <position position="137"/>
    </location>
    <ligand>
        <name>(6S)-NADPHX</name>
        <dbReference type="ChEBI" id="CHEBI:64076"/>
    </ligand>
</feature>
<dbReference type="GO" id="GO:0052856">
    <property type="term" value="F:NAD(P)HX epimerase activity"/>
    <property type="evidence" value="ECO:0007669"/>
    <property type="project" value="TreeGrafter"/>
</dbReference>
<dbReference type="eggNOG" id="COG0063">
    <property type="taxonomic scope" value="Bacteria"/>
</dbReference>
<evidence type="ECO:0000256" key="2">
    <source>
        <dbReference type="ARBA" id="ARBA00022840"/>
    </source>
</evidence>
<accession>A0A0A2WK60</accession>
<protein>
    <recommendedName>
        <fullName evidence="6">ADP-dependent (S)-NAD(P)H-hydrate dehydratase</fullName>
        <ecNumber evidence="6">4.2.1.136</ecNumber>
    </recommendedName>
    <alternativeName>
        <fullName evidence="6">ADP-dependent NAD(P)HX dehydratase</fullName>
    </alternativeName>
</protein>
<dbReference type="PANTHER" id="PTHR12592:SF0">
    <property type="entry name" value="ATP-DEPENDENT (S)-NAD(P)H-HYDRATE DEHYDRATASE"/>
    <property type="match status" value="1"/>
</dbReference>
<dbReference type="Proteomes" id="UP000030518">
    <property type="component" value="Unassembled WGS sequence"/>
</dbReference>
<evidence type="ECO:0000256" key="4">
    <source>
        <dbReference type="ARBA" id="ARBA00023027"/>
    </source>
</evidence>
<organism evidence="8 9">
    <name type="scientific">Lysobacter dokdonensis DS-58</name>
    <dbReference type="NCBI Taxonomy" id="1300345"/>
    <lineage>
        <taxon>Bacteria</taxon>
        <taxon>Pseudomonadati</taxon>
        <taxon>Pseudomonadota</taxon>
        <taxon>Gammaproteobacteria</taxon>
        <taxon>Lysobacterales</taxon>
        <taxon>Lysobacteraceae</taxon>
        <taxon>Noviluteimonas</taxon>
    </lineage>
</organism>
<keyword evidence="9" id="KW-1185">Reference proteome</keyword>
<comment type="cofactor">
    <cofactor evidence="6">
        <name>Mg(2+)</name>
        <dbReference type="ChEBI" id="CHEBI:18420"/>
    </cofactor>
</comment>
<evidence type="ECO:0000313" key="8">
    <source>
        <dbReference type="EMBL" id="KGQ20576.1"/>
    </source>
</evidence>
<dbReference type="GO" id="GO:0005524">
    <property type="term" value="F:ATP binding"/>
    <property type="evidence" value="ECO:0007669"/>
    <property type="project" value="UniProtKB-KW"/>
</dbReference>
<dbReference type="GO" id="GO:0052855">
    <property type="term" value="F:ADP-dependent NAD(P)H-hydrate dehydratase activity"/>
    <property type="evidence" value="ECO:0007669"/>
    <property type="project" value="UniProtKB-UniRule"/>
</dbReference>
<feature type="binding site" evidence="6">
    <location>
        <begin position="174"/>
        <end position="178"/>
    </location>
    <ligand>
        <name>AMP</name>
        <dbReference type="ChEBI" id="CHEBI:456215"/>
    </ligand>
</feature>
<keyword evidence="4 6" id="KW-0520">NAD</keyword>
<dbReference type="PATRIC" id="fig|1300345.3.peg.433"/>
<feature type="binding site" evidence="6">
    <location>
        <position position="92"/>
    </location>
    <ligand>
        <name>(6S)-NADPHX</name>
        <dbReference type="ChEBI" id="CHEBI:64076"/>
    </ligand>
</feature>
<dbReference type="STRING" id="1300345.LF41_1113"/>
<dbReference type="SUPFAM" id="SSF53613">
    <property type="entry name" value="Ribokinase-like"/>
    <property type="match status" value="1"/>
</dbReference>
<dbReference type="PANTHER" id="PTHR12592">
    <property type="entry name" value="ATP-DEPENDENT (S)-NAD(P)H-HYDRATE DEHYDRATASE FAMILY MEMBER"/>
    <property type="match status" value="1"/>
</dbReference>
<proteinExistence type="inferred from homology"/>
<evidence type="ECO:0000256" key="3">
    <source>
        <dbReference type="ARBA" id="ARBA00022857"/>
    </source>
</evidence>
<keyword evidence="1 6" id="KW-0547">Nucleotide-binding</keyword>
<dbReference type="PROSITE" id="PS51383">
    <property type="entry name" value="YJEF_C_3"/>
    <property type="match status" value="1"/>
</dbReference>
<feature type="domain" description="YjeF C-terminal" evidence="7">
    <location>
        <begin position="1"/>
        <end position="263"/>
    </location>
</feature>
<name>A0A0A2WK60_9GAMM</name>
<gene>
    <name evidence="6" type="primary">nnrD</name>
    <name evidence="8" type="ORF">LF41_1113</name>
</gene>
<evidence type="ECO:0000256" key="5">
    <source>
        <dbReference type="ARBA" id="ARBA00023239"/>
    </source>
</evidence>
<dbReference type="GO" id="GO:0110051">
    <property type="term" value="P:metabolite repair"/>
    <property type="evidence" value="ECO:0007669"/>
    <property type="project" value="TreeGrafter"/>
</dbReference>
<evidence type="ECO:0000313" key="9">
    <source>
        <dbReference type="Proteomes" id="UP000030518"/>
    </source>
</evidence>
<reference evidence="8 9" key="1">
    <citation type="submission" date="2014-09" db="EMBL/GenBank/DDBJ databases">
        <title>Genome sequences of Lysobacter dokdonensis DS-58.</title>
        <authorList>
            <person name="Kim J.F."/>
            <person name="Kwak M.-J."/>
        </authorList>
    </citation>
    <scope>NUCLEOTIDE SEQUENCE [LARGE SCALE GENOMIC DNA]</scope>
    <source>
        <strain evidence="8 9">DS-58</strain>
    </source>
</reference>
<dbReference type="EMBL" id="JRKJ01000002">
    <property type="protein sequence ID" value="KGQ20576.1"/>
    <property type="molecule type" value="Genomic_DNA"/>
</dbReference>
<dbReference type="AlphaFoldDB" id="A0A0A2WK60"/>
<comment type="similarity">
    <text evidence="6">Belongs to the NnrD/CARKD family.</text>
</comment>
<keyword evidence="2 6" id="KW-0067">ATP-binding</keyword>
<keyword evidence="5 6" id="KW-0456">Lyase</keyword>
<dbReference type="EC" id="4.2.1.136" evidence="6"/>
<comment type="catalytic activity">
    <reaction evidence="6">
        <text>(6S)-NADHX + ADP = AMP + phosphate + NADH + H(+)</text>
        <dbReference type="Rhea" id="RHEA:32223"/>
        <dbReference type="ChEBI" id="CHEBI:15378"/>
        <dbReference type="ChEBI" id="CHEBI:43474"/>
        <dbReference type="ChEBI" id="CHEBI:57945"/>
        <dbReference type="ChEBI" id="CHEBI:64074"/>
        <dbReference type="ChEBI" id="CHEBI:456215"/>
        <dbReference type="ChEBI" id="CHEBI:456216"/>
        <dbReference type="EC" id="4.2.1.136"/>
    </reaction>
</comment>
<dbReference type="CDD" id="cd01171">
    <property type="entry name" value="YXKO-related"/>
    <property type="match status" value="1"/>
</dbReference>
<comment type="catalytic activity">
    <reaction evidence="6">
        <text>(6S)-NADPHX + ADP = AMP + phosphate + NADPH + H(+)</text>
        <dbReference type="Rhea" id="RHEA:32235"/>
        <dbReference type="ChEBI" id="CHEBI:15378"/>
        <dbReference type="ChEBI" id="CHEBI:43474"/>
        <dbReference type="ChEBI" id="CHEBI:57783"/>
        <dbReference type="ChEBI" id="CHEBI:64076"/>
        <dbReference type="ChEBI" id="CHEBI:456215"/>
        <dbReference type="ChEBI" id="CHEBI:456216"/>
        <dbReference type="EC" id="4.2.1.136"/>
    </reaction>
</comment>
<feature type="binding site" evidence="6">
    <location>
        <position position="22"/>
    </location>
    <ligand>
        <name>(6S)-NADPHX</name>
        <dbReference type="ChEBI" id="CHEBI:64076"/>
    </ligand>
</feature>
<dbReference type="Gene3D" id="3.40.1190.20">
    <property type="match status" value="1"/>
</dbReference>
<comment type="caution">
    <text evidence="8">The sequence shown here is derived from an EMBL/GenBank/DDBJ whole genome shotgun (WGS) entry which is preliminary data.</text>
</comment>
<keyword evidence="3 6" id="KW-0521">NADP</keyword>
<evidence type="ECO:0000256" key="6">
    <source>
        <dbReference type="HAMAP-Rule" id="MF_01965"/>
    </source>
</evidence>
<comment type="subunit">
    <text evidence="6">Homotetramer.</text>
</comment>
<feature type="binding site" evidence="6">
    <location>
        <position position="203"/>
    </location>
    <ligand>
        <name>AMP</name>
        <dbReference type="ChEBI" id="CHEBI:456215"/>
    </ligand>
</feature>
<dbReference type="HAMAP" id="MF_01965">
    <property type="entry name" value="NADHX_dehydratase"/>
    <property type="match status" value="1"/>
</dbReference>
<dbReference type="Pfam" id="PF01256">
    <property type="entry name" value="Carb_kinase"/>
    <property type="match status" value="1"/>
</dbReference>
<dbReference type="InterPro" id="IPR000631">
    <property type="entry name" value="CARKD"/>
</dbReference>
<dbReference type="NCBIfam" id="TIGR00196">
    <property type="entry name" value="yjeF_cterm"/>
    <property type="match status" value="1"/>
</dbReference>
<dbReference type="InterPro" id="IPR029056">
    <property type="entry name" value="Ribokinase-like"/>
</dbReference>
<evidence type="ECO:0000256" key="1">
    <source>
        <dbReference type="ARBA" id="ARBA00022741"/>
    </source>
</evidence>
<sequence>MEGKEERGCVLVVGGSTRIPGAAVLAATAALRAGAGKLQVATSRPVAMQVAIALPEAKVSGVLADSKGEITTLGRDVASDVERAEAVLVGPGMLATPATRRVAVGILRRAKAVVLDAGALEAALQRTGAAVRVVTPHFGEMAGLLGIDASDVAAEPEAIAYDFATKHGATVVLKSARTVIANPSGEVWVHARGSAGLGTSGSGDVLAGLICGLMAQGVPADQASVWGVALHGRAGEILSREVGTTGFLAREIAQRVPGIRDALHRA</sequence>
<dbReference type="GO" id="GO:0046496">
    <property type="term" value="P:nicotinamide nucleotide metabolic process"/>
    <property type="evidence" value="ECO:0007669"/>
    <property type="project" value="UniProtKB-UniRule"/>
</dbReference>
<comment type="function">
    <text evidence="6">Catalyzes the dehydration of the S-form of NAD(P)HX at the expense of ADP, which is converted to AMP. Together with NAD(P)HX epimerase, which catalyzes the epimerization of the S- and R-forms, the enzyme allows the repair of both epimers of NAD(P)HX, a damaged form of NAD(P)H that is a result of enzymatic or heat-dependent hydration.</text>
</comment>
<feature type="binding site" evidence="6">
    <location>
        <position position="204"/>
    </location>
    <ligand>
        <name>(6S)-NADPHX</name>
        <dbReference type="ChEBI" id="CHEBI:64076"/>
    </ligand>
</feature>